<evidence type="ECO:0000313" key="1">
    <source>
        <dbReference type="EMBL" id="SCC27195.1"/>
    </source>
</evidence>
<dbReference type="Proteomes" id="UP000199698">
    <property type="component" value="Unassembled WGS sequence"/>
</dbReference>
<dbReference type="RefSeq" id="WP_141683148.1">
    <property type="nucleotide sequence ID" value="NZ_FMBA01000061.1"/>
</dbReference>
<gene>
    <name evidence="1" type="ORF">GA0061080_10618</name>
</gene>
<sequence length="100" mass="11881">MIAIEEDNTTKERIDCCDLVRDMLTEKTNAEYRWFHSNGIALENSYTRYHPIKGRDDQSIASVWVHYDVRVFESNFLENQFFVKTVKDVNGKYLKELVKN</sequence>
<dbReference type="OrthoDB" id="961266at2"/>
<protein>
    <submittedName>
        <fullName evidence="1">Uncharacterized protein</fullName>
    </submittedName>
</protein>
<reference evidence="2" key="1">
    <citation type="submission" date="2016-08" db="EMBL/GenBank/DDBJ databases">
        <authorList>
            <person name="Varghese N."/>
            <person name="Submissions Spin"/>
        </authorList>
    </citation>
    <scope>NUCLEOTIDE SEQUENCE [LARGE SCALE GENOMIC DNA]</scope>
    <source>
        <strain evidence="2">R-53144</strain>
    </source>
</reference>
<name>A0A1C4D711_9GAMM</name>
<proteinExistence type="predicted"/>
<dbReference type="STRING" id="1798183.GA0061080_10618"/>
<evidence type="ECO:0000313" key="2">
    <source>
        <dbReference type="Proteomes" id="UP000199698"/>
    </source>
</evidence>
<organism evidence="1 2">
    <name type="scientific">Gilliamella intestini</name>
    <dbReference type="NCBI Taxonomy" id="1798183"/>
    <lineage>
        <taxon>Bacteria</taxon>
        <taxon>Pseudomonadati</taxon>
        <taxon>Pseudomonadota</taxon>
        <taxon>Gammaproteobacteria</taxon>
        <taxon>Orbales</taxon>
        <taxon>Orbaceae</taxon>
        <taxon>Gilliamella</taxon>
    </lineage>
</organism>
<dbReference type="AlphaFoldDB" id="A0A1C4D711"/>
<dbReference type="EMBL" id="FMBA01000061">
    <property type="protein sequence ID" value="SCC27195.1"/>
    <property type="molecule type" value="Genomic_DNA"/>
</dbReference>
<keyword evidence="2" id="KW-1185">Reference proteome</keyword>
<accession>A0A1C4D711</accession>